<evidence type="ECO:0000313" key="2">
    <source>
        <dbReference type="Proteomes" id="UP000444960"/>
    </source>
</evidence>
<evidence type="ECO:0000313" key="1">
    <source>
        <dbReference type="EMBL" id="GEE00553.1"/>
    </source>
</evidence>
<evidence type="ECO:0008006" key="3">
    <source>
        <dbReference type="Google" id="ProtNLM"/>
    </source>
</evidence>
<reference evidence="2" key="1">
    <citation type="submission" date="2019-06" db="EMBL/GenBank/DDBJ databases">
        <title>Gordonia isolated from sludge of a wastewater treatment plant.</title>
        <authorList>
            <person name="Tamura T."/>
            <person name="Aoyama K."/>
            <person name="Kang Y."/>
            <person name="Saito S."/>
            <person name="Akiyama N."/>
            <person name="Yazawa K."/>
            <person name="Gonoi T."/>
            <person name="Mikami Y."/>
        </authorList>
    </citation>
    <scope>NUCLEOTIDE SEQUENCE [LARGE SCALE GENOMIC DNA]</scope>
    <source>
        <strain evidence="2">NBRC 107696</strain>
    </source>
</reference>
<dbReference type="EMBL" id="BJOV01000002">
    <property type="protein sequence ID" value="GEE00553.1"/>
    <property type="molecule type" value="Genomic_DNA"/>
</dbReference>
<dbReference type="Proteomes" id="UP000444960">
    <property type="component" value="Unassembled WGS sequence"/>
</dbReference>
<gene>
    <name evidence="1" type="ORF">nbrc107696_09990</name>
</gene>
<organism evidence="1 2">
    <name type="scientific">Gordonia spumicola</name>
    <dbReference type="NCBI Taxonomy" id="589161"/>
    <lineage>
        <taxon>Bacteria</taxon>
        <taxon>Bacillati</taxon>
        <taxon>Actinomycetota</taxon>
        <taxon>Actinomycetes</taxon>
        <taxon>Mycobacteriales</taxon>
        <taxon>Gordoniaceae</taxon>
        <taxon>Gordonia</taxon>
    </lineage>
</organism>
<dbReference type="RefSeq" id="WP_161894437.1">
    <property type="nucleotide sequence ID" value="NZ_BJOV01000002.1"/>
</dbReference>
<sequence>MSSNSIATIGGIGLAATGVAHFIVPSAFHGITAPAFPDDVETAIKINGSAETLIGVAIAVPRTRKAGLVGLGLYVSYLATNVVKNQLGS</sequence>
<keyword evidence="2" id="KW-1185">Reference proteome</keyword>
<dbReference type="OrthoDB" id="3482508at2"/>
<comment type="caution">
    <text evidence="1">The sequence shown here is derived from an EMBL/GenBank/DDBJ whole genome shotgun (WGS) entry which is preliminary data.</text>
</comment>
<protein>
    <recommendedName>
        <fullName evidence="3">DoxX family protein</fullName>
    </recommendedName>
</protein>
<name>A0A7I9V638_9ACTN</name>
<dbReference type="AlphaFoldDB" id="A0A7I9V638"/>
<accession>A0A7I9V638</accession>
<proteinExistence type="predicted"/>